<dbReference type="GO" id="GO:0005634">
    <property type="term" value="C:nucleus"/>
    <property type="evidence" value="ECO:0007669"/>
    <property type="project" value="TreeGrafter"/>
</dbReference>
<evidence type="ECO:0000256" key="4">
    <source>
        <dbReference type="ARBA" id="ARBA00022840"/>
    </source>
</evidence>
<keyword evidence="1" id="KW-0808">Transferase</keyword>
<keyword evidence="5" id="KW-0812">Transmembrane</keyword>
<dbReference type="Gene3D" id="3.30.200.20">
    <property type="entry name" value="Phosphorylase Kinase, domain 1"/>
    <property type="match status" value="1"/>
</dbReference>
<evidence type="ECO:0000256" key="2">
    <source>
        <dbReference type="ARBA" id="ARBA00022741"/>
    </source>
</evidence>
<evidence type="ECO:0000256" key="5">
    <source>
        <dbReference type="SAM" id="Phobius"/>
    </source>
</evidence>
<keyword evidence="5" id="KW-0472">Membrane</keyword>
<gene>
    <name evidence="6" type="ORF">SBAD_LOCUS9284</name>
</gene>
<dbReference type="WBParaSite" id="SBAD_0000961501-mRNA-1">
    <property type="protein sequence ID" value="SBAD_0000961501-mRNA-1"/>
    <property type="gene ID" value="SBAD_0000961501"/>
</dbReference>
<name>A0A183J086_9BILA</name>
<feature type="transmembrane region" description="Helical" evidence="5">
    <location>
        <begin position="100"/>
        <end position="119"/>
    </location>
</feature>
<dbReference type="PANTHER" id="PTHR11042">
    <property type="entry name" value="EUKARYOTIC TRANSLATION INITIATION FACTOR 2-ALPHA KINASE EIF2-ALPHA KINASE -RELATED"/>
    <property type="match status" value="1"/>
</dbReference>
<proteinExistence type="predicted"/>
<reference evidence="6 7" key="2">
    <citation type="submission" date="2018-11" db="EMBL/GenBank/DDBJ databases">
        <authorList>
            <consortium name="Pathogen Informatics"/>
        </authorList>
    </citation>
    <scope>NUCLEOTIDE SEQUENCE [LARGE SCALE GENOMIC DNA]</scope>
</reference>
<evidence type="ECO:0000256" key="1">
    <source>
        <dbReference type="ARBA" id="ARBA00022679"/>
    </source>
</evidence>
<dbReference type="AlphaFoldDB" id="A0A183J086"/>
<dbReference type="OrthoDB" id="5864419at2759"/>
<keyword evidence="4" id="KW-0067">ATP-binding</keyword>
<dbReference type="InterPro" id="IPR011009">
    <property type="entry name" value="Kinase-like_dom_sf"/>
</dbReference>
<dbReference type="GO" id="GO:0004672">
    <property type="term" value="F:protein kinase activity"/>
    <property type="evidence" value="ECO:0007669"/>
    <property type="project" value="TreeGrafter"/>
</dbReference>
<evidence type="ECO:0000313" key="8">
    <source>
        <dbReference type="WBParaSite" id="SBAD_0000961501-mRNA-1"/>
    </source>
</evidence>
<evidence type="ECO:0000313" key="7">
    <source>
        <dbReference type="Proteomes" id="UP000270296"/>
    </source>
</evidence>
<dbReference type="GO" id="GO:0005524">
    <property type="term" value="F:ATP binding"/>
    <property type="evidence" value="ECO:0007669"/>
    <property type="project" value="UniProtKB-KW"/>
</dbReference>
<dbReference type="SUPFAM" id="SSF56112">
    <property type="entry name" value="Protein kinase-like (PK-like)"/>
    <property type="match status" value="1"/>
</dbReference>
<accession>A0A183J086</accession>
<keyword evidence="2" id="KW-0547">Nucleotide-binding</keyword>
<sequence>MFAAECDVTGETYNLPLIENFKRTCTDCETCSTNDMHAMLQTNPRPDNGWYLFNYKFGTALQRWKRWEKHLSGQQPSLDQQIFPQHITFVDLSHLWTETIVLSMLLCSSAYAVVLYYFVRLYFLKNRLSQDESSVETENRGSMTDRSLGSDNSSLAAVASRFRHDFQTIRCMGHGGFGVVWECKNILDENTYAVKRIAIPDRYVV</sequence>
<dbReference type="Proteomes" id="UP000270296">
    <property type="component" value="Unassembled WGS sequence"/>
</dbReference>
<evidence type="ECO:0000256" key="3">
    <source>
        <dbReference type="ARBA" id="ARBA00022777"/>
    </source>
</evidence>
<keyword evidence="7" id="KW-1185">Reference proteome</keyword>
<evidence type="ECO:0000313" key="6">
    <source>
        <dbReference type="EMBL" id="VDP22309.1"/>
    </source>
</evidence>
<reference evidence="8" key="1">
    <citation type="submission" date="2016-06" db="UniProtKB">
        <authorList>
            <consortium name="WormBaseParasite"/>
        </authorList>
    </citation>
    <scope>IDENTIFICATION</scope>
</reference>
<organism evidence="8">
    <name type="scientific">Soboliphyme baturini</name>
    <dbReference type="NCBI Taxonomy" id="241478"/>
    <lineage>
        <taxon>Eukaryota</taxon>
        <taxon>Metazoa</taxon>
        <taxon>Ecdysozoa</taxon>
        <taxon>Nematoda</taxon>
        <taxon>Enoplea</taxon>
        <taxon>Dorylaimia</taxon>
        <taxon>Dioctophymatida</taxon>
        <taxon>Dioctophymatoidea</taxon>
        <taxon>Soboliphymatidae</taxon>
        <taxon>Soboliphyme</taxon>
    </lineage>
</organism>
<keyword evidence="5" id="KW-1133">Transmembrane helix</keyword>
<dbReference type="InterPro" id="IPR050339">
    <property type="entry name" value="CC_SR_Kinase"/>
</dbReference>
<keyword evidence="3" id="KW-0418">Kinase</keyword>
<dbReference type="EMBL" id="UZAM01012533">
    <property type="protein sequence ID" value="VDP22309.1"/>
    <property type="molecule type" value="Genomic_DNA"/>
</dbReference>
<protein>
    <submittedName>
        <fullName evidence="8">Protein kinase domain-containing protein</fullName>
    </submittedName>
</protein>
<dbReference type="GO" id="GO:0005737">
    <property type="term" value="C:cytoplasm"/>
    <property type="evidence" value="ECO:0007669"/>
    <property type="project" value="TreeGrafter"/>
</dbReference>